<dbReference type="PANTHER" id="PTHR39434">
    <property type="match status" value="1"/>
</dbReference>
<organism evidence="2 3">
    <name type="scientific">Algoriphagus limi</name>
    <dbReference type="NCBI Taxonomy" id="2975273"/>
    <lineage>
        <taxon>Bacteria</taxon>
        <taxon>Pseudomonadati</taxon>
        <taxon>Bacteroidota</taxon>
        <taxon>Cytophagia</taxon>
        <taxon>Cytophagales</taxon>
        <taxon>Cyclobacteriaceae</taxon>
        <taxon>Algoriphagus</taxon>
    </lineage>
</organism>
<name>A0ABT2G876_9BACT</name>
<feature type="domain" description="VOC" evidence="1">
    <location>
        <begin position="5"/>
        <end position="131"/>
    </location>
</feature>
<sequence>MSQFKPFHLAFPIRDIEETRKFYGDLLGCDIGRSTDKWIDFNFFGHQLSAHIKPEELAQAKTNAVDGKNVPVRHFGVILPWDEWHELADKLKTHGIEFVIEPYIRFKGEVGEQATMFFLDPCGNALEFKSFQDESQIFAK</sequence>
<dbReference type="InterPro" id="IPR029068">
    <property type="entry name" value="Glyas_Bleomycin-R_OHBP_Dase"/>
</dbReference>
<dbReference type="PANTHER" id="PTHR39434:SF1">
    <property type="entry name" value="VOC DOMAIN-CONTAINING PROTEIN"/>
    <property type="match status" value="1"/>
</dbReference>
<dbReference type="InterPro" id="IPR004360">
    <property type="entry name" value="Glyas_Fos-R_dOase_dom"/>
</dbReference>
<dbReference type="SUPFAM" id="SSF54593">
    <property type="entry name" value="Glyoxalase/Bleomycin resistance protein/Dihydroxybiphenyl dioxygenase"/>
    <property type="match status" value="1"/>
</dbReference>
<proteinExistence type="predicted"/>
<dbReference type="EMBL" id="JANWGH010000002">
    <property type="protein sequence ID" value="MCS5490943.1"/>
    <property type="molecule type" value="Genomic_DNA"/>
</dbReference>
<dbReference type="Gene3D" id="3.10.180.10">
    <property type="entry name" value="2,3-Dihydroxybiphenyl 1,2-Dioxygenase, domain 1"/>
    <property type="match status" value="1"/>
</dbReference>
<evidence type="ECO:0000313" key="2">
    <source>
        <dbReference type="EMBL" id="MCS5490943.1"/>
    </source>
</evidence>
<dbReference type="Proteomes" id="UP001206788">
    <property type="component" value="Unassembled WGS sequence"/>
</dbReference>
<comment type="caution">
    <text evidence="2">The sequence shown here is derived from an EMBL/GenBank/DDBJ whole genome shotgun (WGS) entry which is preliminary data.</text>
</comment>
<protein>
    <submittedName>
        <fullName evidence="2">VOC family protein</fullName>
    </submittedName>
</protein>
<dbReference type="InterPro" id="IPR037523">
    <property type="entry name" value="VOC_core"/>
</dbReference>
<evidence type="ECO:0000313" key="3">
    <source>
        <dbReference type="Proteomes" id="UP001206788"/>
    </source>
</evidence>
<dbReference type="RefSeq" id="WP_259414617.1">
    <property type="nucleotide sequence ID" value="NZ_JANWGH010000002.1"/>
</dbReference>
<dbReference type="CDD" id="cd08357">
    <property type="entry name" value="VOC_like"/>
    <property type="match status" value="1"/>
</dbReference>
<reference evidence="2 3" key="1">
    <citation type="submission" date="2022-08" db="EMBL/GenBank/DDBJ databases">
        <title>Algoriphagus sp. CAU 1643 isolated from mud.</title>
        <authorList>
            <person name="Kim W."/>
        </authorList>
    </citation>
    <scope>NUCLEOTIDE SEQUENCE [LARGE SCALE GENOMIC DNA]</scope>
    <source>
        <strain evidence="2 3">CAU 1643</strain>
    </source>
</reference>
<gene>
    <name evidence="2" type="ORF">NY014_10900</name>
</gene>
<dbReference type="Pfam" id="PF00903">
    <property type="entry name" value="Glyoxalase"/>
    <property type="match status" value="1"/>
</dbReference>
<dbReference type="PROSITE" id="PS51819">
    <property type="entry name" value="VOC"/>
    <property type="match status" value="1"/>
</dbReference>
<accession>A0ABT2G876</accession>
<evidence type="ECO:0000259" key="1">
    <source>
        <dbReference type="PROSITE" id="PS51819"/>
    </source>
</evidence>
<keyword evidence="3" id="KW-1185">Reference proteome</keyword>